<dbReference type="SMART" id="SM00981">
    <property type="entry name" value="THUMP"/>
    <property type="match status" value="1"/>
</dbReference>
<evidence type="ECO:0000256" key="2">
    <source>
        <dbReference type="PROSITE-ProRule" id="PRU00529"/>
    </source>
</evidence>
<evidence type="ECO:0000313" key="4">
    <source>
        <dbReference type="EMBL" id="HEM66200.1"/>
    </source>
</evidence>
<proteinExistence type="predicted"/>
<keyword evidence="1" id="KW-0489">Methyltransferase</keyword>
<dbReference type="Pfam" id="PF02926">
    <property type="entry name" value="THUMP"/>
    <property type="match status" value="1"/>
</dbReference>
<organism evidence="4">
    <name type="scientific">Ignisphaera aggregans</name>
    <dbReference type="NCBI Taxonomy" id="334771"/>
    <lineage>
        <taxon>Archaea</taxon>
        <taxon>Thermoproteota</taxon>
        <taxon>Thermoprotei</taxon>
        <taxon>Desulfurococcales</taxon>
        <taxon>Desulfurococcaceae</taxon>
        <taxon>Ignisphaera</taxon>
    </lineage>
</organism>
<dbReference type="GO" id="GO:0070043">
    <property type="term" value="F:rRNA (guanine-N7-)-methyltransferase activity"/>
    <property type="evidence" value="ECO:0007669"/>
    <property type="project" value="TreeGrafter"/>
</dbReference>
<dbReference type="AlphaFoldDB" id="A0A7J2U047"/>
<sequence>MLVKLLVTCDTGFESVLARELVELSEASIVSVSSGRVFIEVGVDRLIDVLRSRIANNIYNLIAVNENVATLDDVYRVVKGIDFNTLIEPNQSFAIRSERMGVHSFTSMDISRVAGQAVIDNYMQSQGVRLKVNLDEPDVEIYVELNGSRLIVALSLTRVSMHIRGYKVFAHPAGLKNTIACAMLRIARWRPGEGLYDPMCGGGTITIEAALQAKGVEVPCIARKNINWNVMPRLFPSIAKGFEKLCARGVTESERIHVGVDINPIFVEGAVVNAKSAGVDDVTLFVARDSIEFTPKLKELEKEFGTSFTISVFNPPYGYRMKPGALGKLYRRILSVLRDSGFETVVFITSATRISEAILREFHEAEIEKLKVVHGTLPSIVYRLSFLK</sequence>
<feature type="domain" description="THUMP" evidence="3">
    <location>
        <begin position="44"/>
        <end position="156"/>
    </location>
</feature>
<comment type="caution">
    <text evidence="4">The sequence shown here is derived from an EMBL/GenBank/DDBJ whole genome shotgun (WGS) entry which is preliminary data.</text>
</comment>
<dbReference type="Pfam" id="PF01170">
    <property type="entry name" value="UPF0020"/>
    <property type="match status" value="1"/>
</dbReference>
<dbReference type="PANTHER" id="PTHR47313:SF1">
    <property type="entry name" value="RIBOSOMAL RNA LARGE SUBUNIT METHYLTRANSFERASE K_L"/>
    <property type="match status" value="1"/>
</dbReference>
<dbReference type="InterPro" id="IPR004114">
    <property type="entry name" value="THUMP_dom"/>
</dbReference>
<dbReference type="PANTHER" id="PTHR47313">
    <property type="entry name" value="RIBOSOMAL RNA LARGE SUBUNIT METHYLTRANSFERASE K/L"/>
    <property type="match status" value="1"/>
</dbReference>
<dbReference type="PROSITE" id="PS51165">
    <property type="entry name" value="THUMP"/>
    <property type="match status" value="1"/>
</dbReference>
<protein>
    <recommendedName>
        <fullName evidence="3">THUMP domain-containing protein</fullName>
    </recommendedName>
</protein>
<dbReference type="GO" id="GO:0003723">
    <property type="term" value="F:RNA binding"/>
    <property type="evidence" value="ECO:0007669"/>
    <property type="project" value="UniProtKB-UniRule"/>
</dbReference>
<gene>
    <name evidence="4" type="ORF">ENO26_01260</name>
</gene>
<dbReference type="SUPFAM" id="SSF143437">
    <property type="entry name" value="THUMP domain-like"/>
    <property type="match status" value="1"/>
</dbReference>
<dbReference type="Gene3D" id="3.40.50.150">
    <property type="entry name" value="Vaccinia Virus protein VP39"/>
    <property type="match status" value="1"/>
</dbReference>
<dbReference type="CDD" id="cd11715">
    <property type="entry name" value="THUMP_AdoMetMT"/>
    <property type="match status" value="1"/>
</dbReference>
<dbReference type="Gene3D" id="3.30.2130.30">
    <property type="match status" value="1"/>
</dbReference>
<dbReference type="EMBL" id="DSEU01000004">
    <property type="protein sequence ID" value="HEM66200.1"/>
    <property type="molecule type" value="Genomic_DNA"/>
</dbReference>
<accession>A0A7J2U047</accession>
<keyword evidence="2" id="KW-0694">RNA-binding</keyword>
<evidence type="ECO:0000256" key="1">
    <source>
        <dbReference type="ARBA" id="ARBA00022603"/>
    </source>
</evidence>
<dbReference type="GO" id="GO:0008033">
    <property type="term" value="P:tRNA processing"/>
    <property type="evidence" value="ECO:0007669"/>
    <property type="project" value="UniProtKB-ARBA"/>
</dbReference>
<name>A0A7J2U047_9CREN</name>
<dbReference type="InterPro" id="IPR000241">
    <property type="entry name" value="RlmKL-like_Mtase"/>
</dbReference>
<reference evidence="4" key="1">
    <citation type="journal article" date="2020" name="mSystems">
        <title>Genome- and Community-Level Interaction Insights into Carbon Utilization and Element Cycling Functions of Hydrothermarchaeota in Hydrothermal Sediment.</title>
        <authorList>
            <person name="Zhou Z."/>
            <person name="Liu Y."/>
            <person name="Xu W."/>
            <person name="Pan J."/>
            <person name="Luo Z.H."/>
            <person name="Li M."/>
        </authorList>
    </citation>
    <scope>NUCLEOTIDE SEQUENCE [LARGE SCALE GENOMIC DNA]</scope>
    <source>
        <strain evidence="4">SpSt-125</strain>
    </source>
</reference>
<dbReference type="InterPro" id="IPR029063">
    <property type="entry name" value="SAM-dependent_MTases_sf"/>
</dbReference>
<keyword evidence="1" id="KW-0808">Transferase</keyword>
<dbReference type="SUPFAM" id="SSF53335">
    <property type="entry name" value="S-adenosyl-L-methionine-dependent methyltransferases"/>
    <property type="match status" value="1"/>
</dbReference>
<dbReference type="GO" id="GO:0008990">
    <property type="term" value="F:rRNA (guanine-N2-)-methyltransferase activity"/>
    <property type="evidence" value="ECO:0007669"/>
    <property type="project" value="TreeGrafter"/>
</dbReference>
<evidence type="ECO:0000259" key="3">
    <source>
        <dbReference type="PROSITE" id="PS51165"/>
    </source>
</evidence>